<dbReference type="Gene3D" id="3.40.50.2000">
    <property type="entry name" value="Glycogen Phosphorylase B"/>
    <property type="match status" value="2"/>
</dbReference>
<accession>A0ABT9RSQ8</accession>
<dbReference type="PANTHER" id="PTHR30160">
    <property type="entry name" value="TETRAACYLDISACCHARIDE 4'-KINASE-RELATED"/>
    <property type="match status" value="1"/>
</dbReference>
<keyword evidence="2" id="KW-0808">Transferase</keyword>
<dbReference type="InterPro" id="IPR002201">
    <property type="entry name" value="Glyco_trans_9"/>
</dbReference>
<keyword evidence="1" id="KW-0328">Glycosyltransferase</keyword>
<dbReference type="InterPro" id="IPR051199">
    <property type="entry name" value="LPS_LOS_Heptosyltrfase"/>
</dbReference>
<reference evidence="3 4" key="1">
    <citation type="submission" date="2023-07" db="EMBL/GenBank/DDBJ databases">
        <title>Sorghum-associated microbial communities from plants grown in Nebraska, USA.</title>
        <authorList>
            <person name="Schachtman D."/>
        </authorList>
    </citation>
    <scope>NUCLEOTIDE SEQUENCE [LARGE SCALE GENOMIC DNA]</scope>
    <source>
        <strain evidence="3 4">CC222</strain>
    </source>
</reference>
<gene>
    <name evidence="3" type="ORF">J2X98_001256</name>
</gene>
<proteinExistence type="predicted"/>
<protein>
    <submittedName>
        <fullName evidence="3">ADP-heptose:LPS heptosyltransferase</fullName>
    </submittedName>
</protein>
<evidence type="ECO:0000256" key="2">
    <source>
        <dbReference type="ARBA" id="ARBA00022679"/>
    </source>
</evidence>
<dbReference type="SUPFAM" id="SSF53756">
    <property type="entry name" value="UDP-Glycosyltransferase/glycogen phosphorylase"/>
    <property type="match status" value="1"/>
</dbReference>
<dbReference type="EMBL" id="JAUSRE010000005">
    <property type="protein sequence ID" value="MDP9887678.1"/>
    <property type="molecule type" value="Genomic_DNA"/>
</dbReference>
<dbReference type="Proteomes" id="UP001226577">
    <property type="component" value="Unassembled WGS sequence"/>
</dbReference>
<evidence type="ECO:0000313" key="3">
    <source>
        <dbReference type="EMBL" id="MDP9887678.1"/>
    </source>
</evidence>
<keyword evidence="4" id="KW-1185">Reference proteome</keyword>
<name>A0ABT9RSQ8_9MICC</name>
<dbReference type="RefSeq" id="WP_307305611.1">
    <property type="nucleotide sequence ID" value="NZ_JAUSRE010000005.1"/>
</dbReference>
<organism evidence="3 4">
    <name type="scientific">Pseudarthrobacter enclensis</name>
    <dbReference type="NCBI Taxonomy" id="993070"/>
    <lineage>
        <taxon>Bacteria</taxon>
        <taxon>Bacillati</taxon>
        <taxon>Actinomycetota</taxon>
        <taxon>Actinomycetes</taxon>
        <taxon>Micrococcales</taxon>
        <taxon>Micrococcaceae</taxon>
        <taxon>Pseudarthrobacter</taxon>
    </lineage>
</organism>
<dbReference type="Pfam" id="PF01075">
    <property type="entry name" value="Glyco_transf_9"/>
    <property type="match status" value="1"/>
</dbReference>
<dbReference type="PANTHER" id="PTHR30160:SF1">
    <property type="entry name" value="LIPOPOLYSACCHARIDE 1,2-N-ACETYLGLUCOSAMINETRANSFERASE-RELATED"/>
    <property type="match status" value="1"/>
</dbReference>
<evidence type="ECO:0000256" key="1">
    <source>
        <dbReference type="ARBA" id="ARBA00022676"/>
    </source>
</evidence>
<dbReference type="CDD" id="cd03789">
    <property type="entry name" value="GT9_LPS_heptosyltransferase"/>
    <property type="match status" value="1"/>
</dbReference>
<comment type="caution">
    <text evidence="3">The sequence shown here is derived from an EMBL/GenBank/DDBJ whole genome shotgun (WGS) entry which is preliminary data.</text>
</comment>
<sequence length="380" mass="39140">MEQLTAEFGGAGQVGVGVGPVLERFDGVSSIVVLRGGGLGDLIFAIPAMAALKAAYPSATVTLLGTPVHQALLGALTSPVDEVVVLPFAEGVRPGEEDAGELDLFFADMRSRHFDLAVQLHGGGRYSNPFLLRLGARHTVGTRTADAASLERTIPYIYYQHEPLRALEVAGFAGAFPVDLEARLAPAQGGAASEAADGSAGQPLVVIHPGATDPRRRWPAEKFAELAGACASDGSRVVIIGDSSEQDLAEDIAARAGSAAVRSAAGALDMAGLVSLLAKADVVVANDSGPRHLAQALGVPTVGIFWAGNVINAGALGRSLHRIHTSWVTACPTCGIDVTQVGWTAPRCVHDDSVVAGIGVSEVYEDVRSLSAATFAKQDA</sequence>
<evidence type="ECO:0000313" key="4">
    <source>
        <dbReference type="Proteomes" id="UP001226577"/>
    </source>
</evidence>